<dbReference type="KEGG" id="dmk:24147208"/>
<dbReference type="Pfam" id="PF00895">
    <property type="entry name" value="ATP-synt_8"/>
    <property type="match status" value="1"/>
</dbReference>
<comment type="similarity">
    <text evidence="2 12">Belongs to the ATPase protein 8 family.</text>
</comment>
<dbReference type="RefSeq" id="YP_009133117.1">
    <property type="nucleotide sequence ID" value="NC_026914.1"/>
</dbReference>
<evidence type="ECO:0000256" key="10">
    <source>
        <dbReference type="ARBA" id="ARBA00023128"/>
    </source>
</evidence>
<keyword evidence="11 13" id="KW-0472">Membrane</keyword>
<evidence type="ECO:0000256" key="4">
    <source>
        <dbReference type="ARBA" id="ARBA00022448"/>
    </source>
</evidence>
<evidence type="ECO:0000256" key="1">
    <source>
        <dbReference type="ARBA" id="ARBA00004304"/>
    </source>
</evidence>
<dbReference type="GO" id="GO:0045259">
    <property type="term" value="C:proton-transporting ATP synthase complex"/>
    <property type="evidence" value="ECO:0007669"/>
    <property type="project" value="UniProtKB-KW"/>
</dbReference>
<organism evidence="14">
    <name type="scientific">Daphnia magna</name>
    <dbReference type="NCBI Taxonomy" id="35525"/>
    <lineage>
        <taxon>Eukaryota</taxon>
        <taxon>Metazoa</taxon>
        <taxon>Ecdysozoa</taxon>
        <taxon>Arthropoda</taxon>
        <taxon>Crustacea</taxon>
        <taxon>Branchiopoda</taxon>
        <taxon>Diplostraca</taxon>
        <taxon>Cladocera</taxon>
        <taxon>Anomopoda</taxon>
        <taxon>Daphniidae</taxon>
        <taxon>Daphnia</taxon>
    </lineage>
</organism>
<name>A0A0E3U329_9CRUS</name>
<dbReference type="GO" id="GO:0015078">
    <property type="term" value="F:proton transmembrane transporter activity"/>
    <property type="evidence" value="ECO:0007669"/>
    <property type="project" value="InterPro"/>
</dbReference>
<comment type="subcellular location">
    <subcellularLocation>
        <location evidence="1 12">Mitochondrion membrane</location>
        <topology evidence="1 12">Single-pass membrane protein</topology>
    </subcellularLocation>
</comment>
<evidence type="ECO:0000313" key="16">
    <source>
        <dbReference type="EMBL" id="AYE40826.1"/>
    </source>
</evidence>
<evidence type="ECO:0000256" key="3">
    <source>
        <dbReference type="ARBA" id="ARBA00011291"/>
    </source>
</evidence>
<geneLocation type="mitochondrion" evidence="14"/>
<keyword evidence="8 13" id="KW-1133">Transmembrane helix</keyword>
<reference evidence="14" key="1">
    <citation type="submission" date="2014-12" db="EMBL/GenBank/DDBJ databases">
        <title>Analysis of the complete mitochondrial genome sequence of Daphnia magna (Crustacea: Clasocera) from Huaihe in China.</title>
        <authorList>
            <person name="Cheng R."/>
            <person name="Geng X."/>
            <person name="Wang Y."/>
            <person name="Deng B."/>
            <person name="Zhang H."/>
        </authorList>
    </citation>
    <scope>NUCLEOTIDE SEQUENCE</scope>
</reference>
<sequence>MPQIWPMNWILLYLIFILIFLFFISLTYFASFDAQLTQEEKSSENLYTFSCDWKW</sequence>
<evidence type="ECO:0000256" key="8">
    <source>
        <dbReference type="ARBA" id="ARBA00022989"/>
    </source>
</evidence>
<comment type="subunit">
    <text evidence="3">F-type ATPases have 2 components, CF(1) - the catalytic core - and CF(0) - the membrane proton channel.</text>
</comment>
<keyword evidence="7 12" id="KW-0375">Hydrogen ion transport</keyword>
<keyword evidence="9 12" id="KW-0406">Ion transport</keyword>
<gene>
    <name evidence="14" type="primary">ATP8</name>
    <name evidence="15" type="synonym">atp8</name>
</gene>
<dbReference type="CTD" id="4509"/>
<evidence type="ECO:0000256" key="13">
    <source>
        <dbReference type="SAM" id="Phobius"/>
    </source>
</evidence>
<evidence type="ECO:0000256" key="12">
    <source>
        <dbReference type="RuleBase" id="RU003661"/>
    </source>
</evidence>
<evidence type="ECO:0000256" key="5">
    <source>
        <dbReference type="ARBA" id="ARBA00022547"/>
    </source>
</evidence>
<accession>A0A0E3U329</accession>
<keyword evidence="10 12" id="KW-0496">Mitochondrion</keyword>
<dbReference type="InterPro" id="IPR001421">
    <property type="entry name" value="ATP8_metazoa"/>
</dbReference>
<dbReference type="GO" id="GO:0015986">
    <property type="term" value="P:proton motive force-driven ATP synthesis"/>
    <property type="evidence" value="ECO:0007669"/>
    <property type="project" value="InterPro"/>
</dbReference>
<dbReference type="EMBL" id="KP296147">
    <property type="protein sequence ID" value="AKC58390.1"/>
    <property type="molecule type" value="Genomic_DNA"/>
</dbReference>
<evidence type="ECO:0000256" key="6">
    <source>
        <dbReference type="ARBA" id="ARBA00022692"/>
    </source>
</evidence>
<keyword evidence="5 12" id="KW-0138">CF(0)</keyword>
<evidence type="ECO:0000256" key="9">
    <source>
        <dbReference type="ARBA" id="ARBA00023065"/>
    </source>
</evidence>
<feature type="transmembrane region" description="Helical" evidence="13">
    <location>
        <begin position="12"/>
        <end position="32"/>
    </location>
</feature>
<evidence type="ECO:0000313" key="15">
    <source>
        <dbReference type="EMBL" id="AYE40813.1"/>
    </source>
</evidence>
<reference evidence="15" key="2">
    <citation type="submission" date="2018-07" db="EMBL/GenBank/DDBJ databases">
        <title>Mitogenome phylogeographic analysis of a planktonic crustacean.</title>
        <authorList>
            <person name="Fields P.D."/>
        </authorList>
    </citation>
    <scope>NUCLEOTIDE SEQUENCE</scope>
    <source>
        <strain evidence="15">RU-YAK1</strain>
        <strain evidence="16">RU-YAK3</strain>
    </source>
</reference>
<dbReference type="GeneID" id="24147208"/>
<keyword evidence="4 12" id="KW-0813">Transport</keyword>
<evidence type="ECO:0000256" key="11">
    <source>
        <dbReference type="ARBA" id="ARBA00023136"/>
    </source>
</evidence>
<evidence type="ECO:0000313" key="14">
    <source>
        <dbReference type="EMBL" id="AKC58390.1"/>
    </source>
</evidence>
<keyword evidence="6 12" id="KW-0812">Transmembrane</keyword>
<proteinExistence type="inferred from homology"/>
<dbReference type="EMBL" id="MH683667">
    <property type="protein sequence ID" value="AYE40826.1"/>
    <property type="molecule type" value="Genomic_DNA"/>
</dbReference>
<evidence type="ECO:0000256" key="7">
    <source>
        <dbReference type="ARBA" id="ARBA00022781"/>
    </source>
</evidence>
<dbReference type="EMBL" id="MH683666">
    <property type="protein sequence ID" value="AYE40813.1"/>
    <property type="molecule type" value="Genomic_DNA"/>
</dbReference>
<evidence type="ECO:0000256" key="2">
    <source>
        <dbReference type="ARBA" id="ARBA00008892"/>
    </source>
</evidence>
<dbReference type="GO" id="GO:0031966">
    <property type="term" value="C:mitochondrial membrane"/>
    <property type="evidence" value="ECO:0007669"/>
    <property type="project" value="UniProtKB-SubCell"/>
</dbReference>
<dbReference type="AlphaFoldDB" id="A0A0E3U329"/>
<protein>
    <recommendedName>
        <fullName evidence="12">ATP synthase complex subunit 8</fullName>
    </recommendedName>
</protein>